<name>A0A9P9DIB5_9PLEO</name>
<evidence type="ECO:0000256" key="1">
    <source>
        <dbReference type="SAM" id="SignalP"/>
    </source>
</evidence>
<evidence type="ECO:0008006" key="4">
    <source>
        <dbReference type="Google" id="ProtNLM"/>
    </source>
</evidence>
<accession>A0A9P9DIB5</accession>
<dbReference type="AlphaFoldDB" id="A0A9P9DIB5"/>
<sequence>MVLAFNLSLWLYPFNATLLSCGRHVTLNQDTPHRFLGIYFATDETIGQNFQFLHHKSRVPECLSLVLVPYRYYACLVSTWKWLVGRVDRSNRDRDWT</sequence>
<protein>
    <recommendedName>
        <fullName evidence="4">Secreted protein</fullName>
    </recommendedName>
</protein>
<proteinExistence type="predicted"/>
<comment type="caution">
    <text evidence="2">The sequence shown here is derived from an EMBL/GenBank/DDBJ whole genome shotgun (WGS) entry which is preliminary data.</text>
</comment>
<reference evidence="2" key="1">
    <citation type="journal article" date="2021" name="Nat. Commun.">
        <title>Genetic determinants of endophytism in the Arabidopsis root mycobiome.</title>
        <authorList>
            <person name="Mesny F."/>
            <person name="Miyauchi S."/>
            <person name="Thiergart T."/>
            <person name="Pickel B."/>
            <person name="Atanasova L."/>
            <person name="Karlsson M."/>
            <person name="Huettel B."/>
            <person name="Barry K.W."/>
            <person name="Haridas S."/>
            <person name="Chen C."/>
            <person name="Bauer D."/>
            <person name="Andreopoulos W."/>
            <person name="Pangilinan J."/>
            <person name="LaButti K."/>
            <person name="Riley R."/>
            <person name="Lipzen A."/>
            <person name="Clum A."/>
            <person name="Drula E."/>
            <person name="Henrissat B."/>
            <person name="Kohler A."/>
            <person name="Grigoriev I.V."/>
            <person name="Martin F.M."/>
            <person name="Hacquard S."/>
        </authorList>
    </citation>
    <scope>NUCLEOTIDE SEQUENCE</scope>
    <source>
        <strain evidence="2">MPI-CAGE-CH-0243</strain>
    </source>
</reference>
<evidence type="ECO:0000313" key="2">
    <source>
        <dbReference type="EMBL" id="KAH7119724.1"/>
    </source>
</evidence>
<keyword evidence="3" id="KW-1185">Reference proteome</keyword>
<gene>
    <name evidence="2" type="ORF">B0J11DRAFT_68643</name>
</gene>
<feature type="signal peptide" evidence="1">
    <location>
        <begin position="1"/>
        <end position="16"/>
    </location>
</feature>
<dbReference type="EMBL" id="JAGMWT010000011">
    <property type="protein sequence ID" value="KAH7119724.1"/>
    <property type="molecule type" value="Genomic_DNA"/>
</dbReference>
<keyword evidence="1" id="KW-0732">Signal</keyword>
<organism evidence="2 3">
    <name type="scientific">Dendryphion nanum</name>
    <dbReference type="NCBI Taxonomy" id="256645"/>
    <lineage>
        <taxon>Eukaryota</taxon>
        <taxon>Fungi</taxon>
        <taxon>Dikarya</taxon>
        <taxon>Ascomycota</taxon>
        <taxon>Pezizomycotina</taxon>
        <taxon>Dothideomycetes</taxon>
        <taxon>Pleosporomycetidae</taxon>
        <taxon>Pleosporales</taxon>
        <taxon>Torulaceae</taxon>
        <taxon>Dendryphion</taxon>
    </lineage>
</organism>
<dbReference type="Proteomes" id="UP000700596">
    <property type="component" value="Unassembled WGS sequence"/>
</dbReference>
<feature type="chain" id="PRO_5040366915" description="Secreted protein" evidence="1">
    <location>
        <begin position="17"/>
        <end position="97"/>
    </location>
</feature>
<evidence type="ECO:0000313" key="3">
    <source>
        <dbReference type="Proteomes" id="UP000700596"/>
    </source>
</evidence>